<evidence type="ECO:0000256" key="1">
    <source>
        <dbReference type="ARBA" id="ARBA00012552"/>
    </source>
</evidence>
<keyword evidence="4" id="KW-0378">Hydrolase</keyword>
<dbReference type="Pfam" id="PF04408">
    <property type="entry name" value="WHD_HA2"/>
    <property type="match status" value="1"/>
</dbReference>
<dbReference type="Proteomes" id="UP000324800">
    <property type="component" value="Unassembled WGS sequence"/>
</dbReference>
<dbReference type="CDD" id="cd18791">
    <property type="entry name" value="SF2_C_RHA"/>
    <property type="match status" value="1"/>
</dbReference>
<dbReference type="GO" id="GO:0003724">
    <property type="term" value="F:RNA helicase activity"/>
    <property type="evidence" value="ECO:0007669"/>
    <property type="project" value="UniProtKB-EC"/>
</dbReference>
<evidence type="ECO:0000313" key="11">
    <source>
        <dbReference type="EMBL" id="KAA6396020.1"/>
    </source>
</evidence>
<dbReference type="PROSITE" id="PS51194">
    <property type="entry name" value="HELICASE_CTER"/>
    <property type="match status" value="1"/>
</dbReference>
<comment type="catalytic activity">
    <reaction evidence="8">
        <text>ATP + H2O = ADP + phosphate + H(+)</text>
        <dbReference type="Rhea" id="RHEA:13065"/>
        <dbReference type="ChEBI" id="CHEBI:15377"/>
        <dbReference type="ChEBI" id="CHEBI:15378"/>
        <dbReference type="ChEBI" id="CHEBI:30616"/>
        <dbReference type="ChEBI" id="CHEBI:43474"/>
        <dbReference type="ChEBI" id="CHEBI:456216"/>
        <dbReference type="EC" id="3.6.4.13"/>
    </reaction>
</comment>
<keyword evidence="5 11" id="KW-0347">Helicase</keyword>
<dbReference type="GO" id="GO:0005524">
    <property type="term" value="F:ATP binding"/>
    <property type="evidence" value="ECO:0007669"/>
    <property type="project" value="UniProtKB-KW"/>
</dbReference>
<evidence type="ECO:0000256" key="2">
    <source>
        <dbReference type="ARBA" id="ARBA00022664"/>
    </source>
</evidence>
<organism evidence="11 12">
    <name type="scientific">Streblomastix strix</name>
    <dbReference type="NCBI Taxonomy" id="222440"/>
    <lineage>
        <taxon>Eukaryota</taxon>
        <taxon>Metamonada</taxon>
        <taxon>Preaxostyla</taxon>
        <taxon>Oxymonadida</taxon>
        <taxon>Streblomastigidae</taxon>
        <taxon>Streblomastix</taxon>
    </lineage>
</organism>
<sequence>MDVKLNEEVGYKIRFDDRTSEKTILKYLTDGMLFSEYMSDPLLSKYSVFILDEAHERTLINDILFGVIKQIMENRQDLKLVVMSATLEAEKFYSYFNEAPLIDIPGRLHKVDIIYEGQFKSNYVQRAIDKTINIHVSESPGHILVFLTGEEEIEDACLKIEQKIQQEQNKNNNIPDAVVIPFYSQQHPDIQQKVFDAPPTQKRNHMQPVRKIVVATNIAESSLTIPGIKYVIDPGFNVKPISQASAQQRAGRAGRTNPGKCYRLYSETQYSNLDISTAPEILRSNLGFVILQLCRIGVKDLEKFKFIDQPTNEAIQNAVLELKTLGALNDDGVLTDVGKLMNKFPLDPQMALVLISAPRFGCSSECATIIAMLNVPNCFMRPRGQKDKQNTNTTKPSTLDDKSDHITLLNVFREWQNTENRHKENWCKDNFINSNVMINAEDVRNELLRIMNRHQLQVNSLDFNSLTYYQSIIRALSAGFFMQAAYLQTKGNYLTVRDNYLVSFHRST</sequence>
<dbReference type="Gene3D" id="1.20.120.1080">
    <property type="match status" value="1"/>
</dbReference>
<evidence type="ECO:0000256" key="4">
    <source>
        <dbReference type="ARBA" id="ARBA00022801"/>
    </source>
</evidence>
<accession>A0A5J4WM14</accession>
<evidence type="ECO:0000313" key="12">
    <source>
        <dbReference type="Proteomes" id="UP000324800"/>
    </source>
</evidence>
<proteinExistence type="predicted"/>
<reference evidence="11 12" key="1">
    <citation type="submission" date="2019-03" db="EMBL/GenBank/DDBJ databases">
        <title>Single cell metagenomics reveals metabolic interactions within the superorganism composed of flagellate Streblomastix strix and complex community of Bacteroidetes bacteria on its surface.</title>
        <authorList>
            <person name="Treitli S.C."/>
            <person name="Kolisko M."/>
            <person name="Husnik F."/>
            <person name="Keeling P."/>
            <person name="Hampl V."/>
        </authorList>
    </citation>
    <scope>NUCLEOTIDE SEQUENCE [LARGE SCALE GENOMIC DNA]</scope>
    <source>
        <strain evidence="11">ST1C</strain>
    </source>
</reference>
<feature type="domain" description="Helicase ATP-binding" evidence="9">
    <location>
        <begin position="1"/>
        <end position="105"/>
    </location>
</feature>
<dbReference type="OrthoDB" id="10253254at2759"/>
<dbReference type="GO" id="GO:0008380">
    <property type="term" value="P:RNA splicing"/>
    <property type="evidence" value="ECO:0007669"/>
    <property type="project" value="UniProtKB-KW"/>
</dbReference>
<dbReference type="GO" id="GO:0016787">
    <property type="term" value="F:hydrolase activity"/>
    <property type="evidence" value="ECO:0007669"/>
    <property type="project" value="UniProtKB-KW"/>
</dbReference>
<dbReference type="PANTHER" id="PTHR18934">
    <property type="entry name" value="ATP-DEPENDENT RNA HELICASE"/>
    <property type="match status" value="1"/>
</dbReference>
<feature type="domain" description="Helicase C-terminal" evidence="10">
    <location>
        <begin position="127"/>
        <end position="326"/>
    </location>
</feature>
<evidence type="ECO:0000256" key="3">
    <source>
        <dbReference type="ARBA" id="ARBA00022741"/>
    </source>
</evidence>
<dbReference type="EC" id="3.6.4.13" evidence="1"/>
<dbReference type="InterPro" id="IPR007502">
    <property type="entry name" value="Helicase-assoc_dom"/>
</dbReference>
<dbReference type="Pfam" id="PF00271">
    <property type="entry name" value="Helicase_C"/>
    <property type="match status" value="1"/>
</dbReference>
<dbReference type="InterPro" id="IPR001650">
    <property type="entry name" value="Helicase_C-like"/>
</dbReference>
<evidence type="ECO:0000259" key="9">
    <source>
        <dbReference type="PROSITE" id="PS51192"/>
    </source>
</evidence>
<dbReference type="PROSITE" id="PS00690">
    <property type="entry name" value="DEAH_ATP_HELICASE"/>
    <property type="match status" value="1"/>
</dbReference>
<keyword evidence="7" id="KW-0508">mRNA splicing</keyword>
<dbReference type="PANTHER" id="PTHR18934:SF109">
    <property type="entry name" value="ATP-DEPENDENT RNA HELICASE DHX15 HOMOLOG"/>
    <property type="match status" value="1"/>
</dbReference>
<dbReference type="GO" id="GO:0006397">
    <property type="term" value="P:mRNA processing"/>
    <property type="evidence" value="ECO:0007669"/>
    <property type="project" value="UniProtKB-KW"/>
</dbReference>
<keyword evidence="3" id="KW-0547">Nucleotide-binding</keyword>
<evidence type="ECO:0000256" key="6">
    <source>
        <dbReference type="ARBA" id="ARBA00022840"/>
    </source>
</evidence>
<dbReference type="Gene3D" id="3.40.50.300">
    <property type="entry name" value="P-loop containing nucleotide triphosphate hydrolases"/>
    <property type="match status" value="2"/>
</dbReference>
<dbReference type="PROSITE" id="PS51192">
    <property type="entry name" value="HELICASE_ATP_BIND_1"/>
    <property type="match status" value="1"/>
</dbReference>
<dbReference type="SMART" id="SM00847">
    <property type="entry name" value="HA2"/>
    <property type="match status" value="1"/>
</dbReference>
<dbReference type="AlphaFoldDB" id="A0A5J4WM14"/>
<dbReference type="Pfam" id="PF21010">
    <property type="entry name" value="HA2_C"/>
    <property type="match status" value="1"/>
</dbReference>
<evidence type="ECO:0000259" key="10">
    <source>
        <dbReference type="PROSITE" id="PS51194"/>
    </source>
</evidence>
<dbReference type="SMART" id="SM00490">
    <property type="entry name" value="HELICc"/>
    <property type="match status" value="1"/>
</dbReference>
<evidence type="ECO:0000256" key="7">
    <source>
        <dbReference type="ARBA" id="ARBA00023187"/>
    </source>
</evidence>
<evidence type="ECO:0000256" key="5">
    <source>
        <dbReference type="ARBA" id="ARBA00022806"/>
    </source>
</evidence>
<keyword evidence="2" id="KW-0507">mRNA processing</keyword>
<evidence type="ECO:0000256" key="8">
    <source>
        <dbReference type="ARBA" id="ARBA00047984"/>
    </source>
</evidence>
<keyword evidence="6" id="KW-0067">ATP-binding</keyword>
<dbReference type="SUPFAM" id="SSF52540">
    <property type="entry name" value="P-loop containing nucleoside triphosphate hydrolases"/>
    <property type="match status" value="1"/>
</dbReference>
<gene>
    <name evidence="11" type="ORF">EZS28_008452</name>
</gene>
<dbReference type="InterPro" id="IPR002464">
    <property type="entry name" value="DNA/RNA_helicase_DEAH_CS"/>
</dbReference>
<dbReference type="InterPro" id="IPR048333">
    <property type="entry name" value="HA2_WH"/>
</dbReference>
<dbReference type="InterPro" id="IPR014001">
    <property type="entry name" value="Helicase_ATP-bd"/>
</dbReference>
<dbReference type="EMBL" id="SNRW01001536">
    <property type="protein sequence ID" value="KAA6396020.1"/>
    <property type="molecule type" value="Genomic_DNA"/>
</dbReference>
<name>A0A5J4WM14_9EUKA</name>
<comment type="caution">
    <text evidence="11">The sequence shown here is derived from an EMBL/GenBank/DDBJ whole genome shotgun (WGS) entry which is preliminary data.</text>
</comment>
<dbReference type="InterPro" id="IPR027417">
    <property type="entry name" value="P-loop_NTPase"/>
</dbReference>
<dbReference type="GO" id="GO:0003723">
    <property type="term" value="F:RNA binding"/>
    <property type="evidence" value="ECO:0007669"/>
    <property type="project" value="TreeGrafter"/>
</dbReference>
<protein>
    <recommendedName>
        <fullName evidence="1">RNA helicase</fullName>
        <ecNumber evidence="1">3.6.4.13</ecNumber>
    </recommendedName>
</protein>